<comment type="caution">
    <text evidence="1">The sequence shown here is derived from an EMBL/GenBank/DDBJ whole genome shotgun (WGS) entry which is preliminary data.</text>
</comment>
<keyword evidence="2" id="KW-1185">Reference proteome</keyword>
<evidence type="ECO:0000313" key="2">
    <source>
        <dbReference type="Proteomes" id="UP001286313"/>
    </source>
</evidence>
<gene>
    <name evidence="1" type="ORF">Pcinc_017122</name>
</gene>
<dbReference type="EMBL" id="JAWQEG010001571">
    <property type="protein sequence ID" value="KAK3878232.1"/>
    <property type="molecule type" value="Genomic_DNA"/>
</dbReference>
<dbReference type="Proteomes" id="UP001286313">
    <property type="component" value="Unassembled WGS sequence"/>
</dbReference>
<evidence type="ECO:0000313" key="1">
    <source>
        <dbReference type="EMBL" id="KAK3878232.1"/>
    </source>
</evidence>
<dbReference type="AlphaFoldDB" id="A0AAE1FPQ7"/>
<accession>A0AAE1FPQ7</accession>
<organism evidence="1 2">
    <name type="scientific">Petrolisthes cinctipes</name>
    <name type="common">Flat porcelain crab</name>
    <dbReference type="NCBI Taxonomy" id="88211"/>
    <lineage>
        <taxon>Eukaryota</taxon>
        <taxon>Metazoa</taxon>
        <taxon>Ecdysozoa</taxon>
        <taxon>Arthropoda</taxon>
        <taxon>Crustacea</taxon>
        <taxon>Multicrustacea</taxon>
        <taxon>Malacostraca</taxon>
        <taxon>Eumalacostraca</taxon>
        <taxon>Eucarida</taxon>
        <taxon>Decapoda</taxon>
        <taxon>Pleocyemata</taxon>
        <taxon>Anomura</taxon>
        <taxon>Galatheoidea</taxon>
        <taxon>Porcellanidae</taxon>
        <taxon>Petrolisthes</taxon>
    </lineage>
</organism>
<sequence length="273" mass="30469">MKQDRDQPITAYVSKLKGQAVTCDYILKCNDCEEINDYSLDIVTDQIIRGLANTDIQQEVLAAGDKLTTHDQVVQLIISKEAGIRNQVYLAKLVSQFDAHSAYQMQRKSQHPKVFLDLEDKNKTSQGYGCGGCCSRFHGPGTNKPRRTHCPAMGKTCNKCQKSNHFASVCQAQAVADVRGSQANALTSSQNTETRSIFMPAISKGHPTSLHSTYRDRIGHKEYFQDVGYVSTAPDDLPCTVYWRQFAWTLKLINSIQVVLGLKMNLTETSVQE</sequence>
<proteinExistence type="predicted"/>
<name>A0AAE1FPQ7_PETCI</name>
<protein>
    <submittedName>
        <fullName evidence="1">Uncharacterized protein</fullName>
    </submittedName>
</protein>
<reference evidence="1" key="1">
    <citation type="submission" date="2023-10" db="EMBL/GenBank/DDBJ databases">
        <title>Genome assemblies of two species of porcelain crab, Petrolisthes cinctipes and Petrolisthes manimaculis (Anomura: Porcellanidae).</title>
        <authorList>
            <person name="Angst P."/>
        </authorList>
    </citation>
    <scope>NUCLEOTIDE SEQUENCE</scope>
    <source>
        <strain evidence="1">PB745_01</strain>
        <tissue evidence="1">Gill</tissue>
    </source>
</reference>